<proteinExistence type="predicted"/>
<dbReference type="EMBL" id="GBXM01012471">
    <property type="protein sequence ID" value="JAH96106.1"/>
    <property type="molecule type" value="Transcribed_RNA"/>
</dbReference>
<dbReference type="AlphaFoldDB" id="A0A0E9X0W4"/>
<sequence>MSNILKYSNGLKNSIELVKSCVKPVVVMMMGITPSQRDRIRSHKRCSHWLFCKTVLSAQVIDHSGMTERD</sequence>
<name>A0A0E9X0W4_ANGAN</name>
<protein>
    <submittedName>
        <fullName evidence="1">Uncharacterized protein</fullName>
    </submittedName>
</protein>
<reference evidence="1" key="2">
    <citation type="journal article" date="2015" name="Fish Shellfish Immunol.">
        <title>Early steps in the European eel (Anguilla anguilla)-Vibrio vulnificus interaction in the gills: Role of the RtxA13 toxin.</title>
        <authorList>
            <person name="Callol A."/>
            <person name="Pajuelo D."/>
            <person name="Ebbesson L."/>
            <person name="Teles M."/>
            <person name="MacKenzie S."/>
            <person name="Amaro C."/>
        </authorList>
    </citation>
    <scope>NUCLEOTIDE SEQUENCE</scope>
</reference>
<accession>A0A0E9X0W4</accession>
<reference evidence="1" key="1">
    <citation type="submission" date="2014-11" db="EMBL/GenBank/DDBJ databases">
        <authorList>
            <person name="Amaro Gonzalez C."/>
        </authorList>
    </citation>
    <scope>NUCLEOTIDE SEQUENCE</scope>
</reference>
<evidence type="ECO:0000313" key="1">
    <source>
        <dbReference type="EMBL" id="JAH96106.1"/>
    </source>
</evidence>
<organism evidence="1">
    <name type="scientific">Anguilla anguilla</name>
    <name type="common">European freshwater eel</name>
    <name type="synonym">Muraena anguilla</name>
    <dbReference type="NCBI Taxonomy" id="7936"/>
    <lineage>
        <taxon>Eukaryota</taxon>
        <taxon>Metazoa</taxon>
        <taxon>Chordata</taxon>
        <taxon>Craniata</taxon>
        <taxon>Vertebrata</taxon>
        <taxon>Euteleostomi</taxon>
        <taxon>Actinopterygii</taxon>
        <taxon>Neopterygii</taxon>
        <taxon>Teleostei</taxon>
        <taxon>Anguilliformes</taxon>
        <taxon>Anguillidae</taxon>
        <taxon>Anguilla</taxon>
    </lineage>
</organism>